<feature type="domain" description="Ubiquitin-like protease family profile" evidence="5">
    <location>
        <begin position="65"/>
        <end position="272"/>
    </location>
</feature>
<keyword evidence="7" id="KW-1185">Reference proteome</keyword>
<dbReference type="Proteomes" id="UP000030645">
    <property type="component" value="Unassembled WGS sequence"/>
</dbReference>
<evidence type="ECO:0000259" key="5">
    <source>
        <dbReference type="PROSITE" id="PS50600"/>
    </source>
</evidence>
<dbReference type="PROSITE" id="PS50600">
    <property type="entry name" value="ULP_PROTEASE"/>
    <property type="match status" value="1"/>
</dbReference>
<dbReference type="InterPro" id="IPR003653">
    <property type="entry name" value="Peptidase_C48_C"/>
</dbReference>
<evidence type="ECO:0000256" key="1">
    <source>
        <dbReference type="ARBA" id="ARBA00005234"/>
    </source>
</evidence>
<dbReference type="Gene3D" id="3.40.395.10">
    <property type="entry name" value="Adenoviral Proteinase, Chain A"/>
    <property type="match status" value="1"/>
</dbReference>
<keyword evidence="4" id="KW-0788">Thiol protease</keyword>
<dbReference type="GO" id="GO:0008234">
    <property type="term" value="F:cysteine-type peptidase activity"/>
    <property type="evidence" value="ECO:0007669"/>
    <property type="project" value="UniProtKB-KW"/>
</dbReference>
<dbReference type="AlphaFoldDB" id="W9SFA8"/>
<dbReference type="eggNOG" id="KOG0779">
    <property type="taxonomic scope" value="Eukaryota"/>
</dbReference>
<evidence type="ECO:0000256" key="2">
    <source>
        <dbReference type="ARBA" id="ARBA00022670"/>
    </source>
</evidence>
<sequence length="316" mass="36815">MGKRKLSKEIITIDLESPTSPVAGKSFLASLLGVFGVRNVALDYGFSQHRSCWKHVLATLKARKKRLTKKETEAIDSFKLTAPCLLNHTCGERSKRKTTYENAGHGVSKLNKELLSSTFEMYFEFLWRGFSEDKGASCAYLDCLWFSLYKKRDYKSKVLKWIKDKNIFSKKYVLVPIVIWSHWSFLIFCNFDESLESTTRTPCMLLLDSLESADPRRLEPDIRKFVYDIYRTEDRPQTQKSILKIPLLTPQVPQQRSDWECGNFVLYFIKLFMDGAPENFSIKDFPYFMKRNWFTPEDVDCFCEGLYSDVVATRCS</sequence>
<gene>
    <name evidence="6" type="ORF">L484_006922</name>
</gene>
<organism evidence="6 7">
    <name type="scientific">Morus notabilis</name>
    <dbReference type="NCBI Taxonomy" id="981085"/>
    <lineage>
        <taxon>Eukaryota</taxon>
        <taxon>Viridiplantae</taxon>
        <taxon>Streptophyta</taxon>
        <taxon>Embryophyta</taxon>
        <taxon>Tracheophyta</taxon>
        <taxon>Spermatophyta</taxon>
        <taxon>Magnoliopsida</taxon>
        <taxon>eudicotyledons</taxon>
        <taxon>Gunneridae</taxon>
        <taxon>Pentapetalae</taxon>
        <taxon>rosids</taxon>
        <taxon>fabids</taxon>
        <taxon>Rosales</taxon>
        <taxon>Moraceae</taxon>
        <taxon>Moreae</taxon>
        <taxon>Morus</taxon>
    </lineage>
</organism>
<keyword evidence="2 6" id="KW-0645">Protease</keyword>
<name>W9SFA8_9ROSA</name>
<keyword evidence="3" id="KW-0378">Hydrolase</keyword>
<dbReference type="SUPFAM" id="SSF54001">
    <property type="entry name" value="Cysteine proteinases"/>
    <property type="match status" value="1"/>
</dbReference>
<dbReference type="InterPro" id="IPR038765">
    <property type="entry name" value="Papain-like_cys_pep_sf"/>
</dbReference>
<dbReference type="GO" id="GO:0006508">
    <property type="term" value="P:proteolysis"/>
    <property type="evidence" value="ECO:0007669"/>
    <property type="project" value="UniProtKB-KW"/>
</dbReference>
<comment type="similarity">
    <text evidence="1">Belongs to the peptidase C48 family.</text>
</comment>
<dbReference type="PANTHER" id="PTHR46915">
    <property type="entry name" value="UBIQUITIN-LIKE PROTEASE 4-RELATED"/>
    <property type="match status" value="1"/>
</dbReference>
<dbReference type="PANTHER" id="PTHR46915:SF6">
    <property type="entry name" value="CYSTEINE PROTEINASES SUPERFAMILY PROTEIN"/>
    <property type="match status" value="1"/>
</dbReference>
<dbReference type="EMBL" id="KE345426">
    <property type="protein sequence ID" value="EXC04030.1"/>
    <property type="molecule type" value="Genomic_DNA"/>
</dbReference>
<evidence type="ECO:0000313" key="7">
    <source>
        <dbReference type="Proteomes" id="UP000030645"/>
    </source>
</evidence>
<protein>
    <submittedName>
        <fullName evidence="6">Ubiquitin-like-specific protease 1D</fullName>
    </submittedName>
</protein>
<evidence type="ECO:0000256" key="4">
    <source>
        <dbReference type="ARBA" id="ARBA00022807"/>
    </source>
</evidence>
<evidence type="ECO:0000313" key="6">
    <source>
        <dbReference type="EMBL" id="EXC04030.1"/>
    </source>
</evidence>
<evidence type="ECO:0000256" key="3">
    <source>
        <dbReference type="ARBA" id="ARBA00022801"/>
    </source>
</evidence>
<dbReference type="STRING" id="981085.W9SFA8"/>
<reference evidence="7" key="1">
    <citation type="submission" date="2013-01" db="EMBL/GenBank/DDBJ databases">
        <title>Draft Genome Sequence of a Mulberry Tree, Morus notabilis C.K. Schneid.</title>
        <authorList>
            <person name="He N."/>
            <person name="Zhao S."/>
        </authorList>
    </citation>
    <scope>NUCLEOTIDE SEQUENCE</scope>
</reference>
<dbReference type="Pfam" id="PF02902">
    <property type="entry name" value="Peptidase_C48"/>
    <property type="match status" value="1"/>
</dbReference>
<proteinExistence type="inferred from homology"/>
<accession>W9SFA8</accession>
<dbReference type="GO" id="GO:0016926">
    <property type="term" value="P:protein desumoylation"/>
    <property type="evidence" value="ECO:0007669"/>
    <property type="project" value="UniProtKB-ARBA"/>
</dbReference>